<gene>
    <name evidence="2" type="ORF">AVDCRST_MAG13-1768</name>
</gene>
<protein>
    <submittedName>
        <fullName evidence="2">Uncharacterized protein</fullName>
    </submittedName>
</protein>
<evidence type="ECO:0000256" key="1">
    <source>
        <dbReference type="SAM" id="MobiDB-lite"/>
    </source>
</evidence>
<dbReference type="EMBL" id="CADCVO010000275">
    <property type="protein sequence ID" value="CAA9491572.1"/>
    <property type="molecule type" value="Genomic_DNA"/>
</dbReference>
<sequence length="102" mass="11379">MLVHEPAERVRVDRRDPGRLHRAHRDDPAVAGEDRDRAEVRRRRVELVAGVPGSLGRDEALEAALEQDEERVGLLARRGGRRARPFATLRRMASGRAAATSP</sequence>
<name>A0A6J4SDW8_9ACTN</name>
<proteinExistence type="predicted"/>
<evidence type="ECO:0000313" key="2">
    <source>
        <dbReference type="EMBL" id="CAA9491572.1"/>
    </source>
</evidence>
<reference evidence="2" key="1">
    <citation type="submission" date="2020-02" db="EMBL/GenBank/DDBJ databases">
        <authorList>
            <person name="Meier V. D."/>
        </authorList>
    </citation>
    <scope>NUCLEOTIDE SEQUENCE</scope>
    <source>
        <strain evidence="2">AVDCRST_MAG13</strain>
    </source>
</reference>
<organism evidence="2">
    <name type="scientific">uncultured Solirubrobacteraceae bacterium</name>
    <dbReference type="NCBI Taxonomy" id="1162706"/>
    <lineage>
        <taxon>Bacteria</taxon>
        <taxon>Bacillati</taxon>
        <taxon>Actinomycetota</taxon>
        <taxon>Thermoleophilia</taxon>
        <taxon>Solirubrobacterales</taxon>
        <taxon>Solirubrobacteraceae</taxon>
        <taxon>environmental samples</taxon>
    </lineage>
</organism>
<accession>A0A6J4SDW8</accession>
<feature type="region of interest" description="Disordered" evidence="1">
    <location>
        <begin position="1"/>
        <end position="38"/>
    </location>
</feature>
<dbReference type="AlphaFoldDB" id="A0A6J4SDW8"/>